<dbReference type="eggNOG" id="ENOG502Z8HR">
    <property type="taxonomic scope" value="Bacteria"/>
</dbReference>
<dbReference type="EMBL" id="CP002738">
    <property type="protein sequence ID" value="AEF99439.1"/>
    <property type="molecule type" value="Genomic_DNA"/>
</dbReference>
<reference evidence="3" key="3">
    <citation type="submission" date="2011-05" db="EMBL/GenBank/DDBJ databases">
        <title>Complete sequence of Methylomonas methanica MC09.</title>
        <authorList>
            <consortium name="US DOE Joint Genome Institute"/>
            <person name="Lucas S."/>
            <person name="Han J."/>
            <person name="Lapidus A."/>
            <person name="Cheng J.-F."/>
            <person name="Goodwin L."/>
            <person name="Pitluck S."/>
            <person name="Peters L."/>
            <person name="Mikhailova N."/>
            <person name="Teshima H."/>
            <person name="Han C."/>
            <person name="Tapia R."/>
            <person name="Land M."/>
            <person name="Hauser L."/>
            <person name="Kyrpides N."/>
            <person name="Ivanova N."/>
            <person name="Pagani I."/>
            <person name="Stein L."/>
            <person name="Woyke T."/>
        </authorList>
    </citation>
    <scope>NUCLEOTIDE SEQUENCE [LARGE SCALE GENOMIC DNA]</scope>
    <source>
        <strain evidence="3">MC09</strain>
    </source>
</reference>
<dbReference type="OrthoDB" id="1233024at2"/>
<organism evidence="2 3">
    <name type="scientific">Methylomonas methanica (strain DSM 25384 / MC09)</name>
    <dbReference type="NCBI Taxonomy" id="857087"/>
    <lineage>
        <taxon>Bacteria</taxon>
        <taxon>Pseudomonadati</taxon>
        <taxon>Pseudomonadota</taxon>
        <taxon>Gammaproteobacteria</taxon>
        <taxon>Methylococcales</taxon>
        <taxon>Methylococcaceae</taxon>
        <taxon>Methylomonas</taxon>
    </lineage>
</organism>
<protein>
    <recommendedName>
        <fullName evidence="4">YfdX protein</fullName>
    </recommendedName>
</protein>
<keyword evidence="1" id="KW-0732">Signal</keyword>
<gene>
    <name evidence="2" type="ordered locus">Metme_1002</name>
</gene>
<dbReference type="AlphaFoldDB" id="F9ZV06"/>
<name>F9ZV06_METMM</name>
<dbReference type="InterPro" id="IPR021236">
    <property type="entry name" value="Uncharacterised_YfdX"/>
</dbReference>
<dbReference type="HOGENOM" id="CLU_064067_0_0_6"/>
<evidence type="ECO:0000313" key="2">
    <source>
        <dbReference type="EMBL" id="AEF99439.1"/>
    </source>
</evidence>
<reference key="2">
    <citation type="submission" date="2011-05" db="EMBL/GenBank/DDBJ databases">
        <title>Complete genome sequence of the aerobic marine methanotroph Methylomonas methanica MC09.</title>
        <authorList>
            <person name="Boden R."/>
            <person name="Cunliffe M."/>
            <person name="Scanlan J."/>
            <person name="Moussard H."/>
            <person name="Kits K.D."/>
            <person name="Klotz M."/>
            <person name="Jetten M."/>
            <person name="Vuilleumier S."/>
            <person name="Han J."/>
            <person name="Peters L."/>
            <person name="Mikhailova N."/>
            <person name="Teshima H."/>
            <person name="Tapia R."/>
            <person name="Kyrpides N."/>
            <person name="Ivanova N."/>
            <person name="Pagani I."/>
            <person name="Cheng J.-F."/>
            <person name="Goodwin L."/>
            <person name="Han C."/>
            <person name="Hauser L."/>
            <person name="Land M."/>
            <person name="Lapidus A."/>
            <person name="Lucas S."/>
            <person name="Pitluck S."/>
            <person name="Woyke T."/>
            <person name="Stein L.Y."/>
            <person name="Murrell C."/>
        </authorList>
    </citation>
    <scope>NUCLEOTIDE SEQUENCE</scope>
    <source>
        <strain>MC09</strain>
    </source>
</reference>
<keyword evidence="3" id="KW-1185">Reference proteome</keyword>
<dbReference type="RefSeq" id="WP_013817706.1">
    <property type="nucleotide sequence ID" value="NC_015572.1"/>
</dbReference>
<dbReference type="STRING" id="857087.Metme_1002"/>
<sequence>MHTIHKLATYTALVLVSSLPLSFDALADAEKKSQKAASVANHKTEAINKQKVLSEKIQSLINEAKGALSATQQALISLSNKDPKAARVLLQDVLTKLDILLVEHPAMVLVPADVEVDVVDYEGDAKTLEKQVKQADKLLDGGQLQGARQLLAGLASEIRITTVSIPLGTYPSVIKAAIAQIDADKNDAAQTLLEDVLNTLVEEVEVTPLPVVRAEAFLNKASELERQQDMTKADSRAEVLKNTAAAKDELKIAELLGYGNQDDFALLYTVIDDLKNEMHTEKSAATWEKIKKALADLKDKIVHPNPFK</sequence>
<proteinExistence type="predicted"/>
<dbReference type="Proteomes" id="UP000008888">
    <property type="component" value="Chromosome"/>
</dbReference>
<reference evidence="2 3" key="1">
    <citation type="journal article" date="2011" name="J. Bacteriol.">
        <title>Complete Genome Sequence of the Aerobic Marine Methanotroph Methylomonas methanica MC09.</title>
        <authorList>
            <person name="Boden R."/>
            <person name="Cunliffe M."/>
            <person name="Scanlan J."/>
            <person name="Moussard H."/>
            <person name="Kits K.D."/>
            <person name="Klotz M.G."/>
            <person name="Jetten M.S."/>
            <person name="Vuilleumier S."/>
            <person name="Han J."/>
            <person name="Peters L."/>
            <person name="Mikhailova N."/>
            <person name="Teshima H."/>
            <person name="Tapia R."/>
            <person name="Kyrpides N."/>
            <person name="Ivanova N."/>
            <person name="Pagani I."/>
            <person name="Cheng J.F."/>
            <person name="Goodwin L."/>
            <person name="Han C."/>
            <person name="Hauser L."/>
            <person name="Land M.L."/>
            <person name="Lapidus A."/>
            <person name="Lucas S."/>
            <person name="Pitluck S."/>
            <person name="Woyke T."/>
            <person name="Stein L."/>
            <person name="Murrell J.C."/>
        </authorList>
    </citation>
    <scope>NUCLEOTIDE SEQUENCE [LARGE SCALE GENOMIC DNA]</scope>
    <source>
        <strain evidence="2 3">MC09</strain>
    </source>
</reference>
<dbReference type="Pfam" id="PF10938">
    <property type="entry name" value="YfdX"/>
    <property type="match status" value="1"/>
</dbReference>
<evidence type="ECO:0000256" key="1">
    <source>
        <dbReference type="SAM" id="SignalP"/>
    </source>
</evidence>
<dbReference type="KEGG" id="mmt:Metme_1002"/>
<feature type="chain" id="PRO_5003392716" description="YfdX protein" evidence="1">
    <location>
        <begin position="28"/>
        <end position="308"/>
    </location>
</feature>
<evidence type="ECO:0008006" key="4">
    <source>
        <dbReference type="Google" id="ProtNLM"/>
    </source>
</evidence>
<feature type="signal peptide" evidence="1">
    <location>
        <begin position="1"/>
        <end position="27"/>
    </location>
</feature>
<evidence type="ECO:0000313" key="3">
    <source>
        <dbReference type="Proteomes" id="UP000008888"/>
    </source>
</evidence>
<accession>F9ZV06</accession>